<gene>
    <name evidence="1" type="ORF">METZ01_LOCUS303719</name>
</gene>
<name>A0A382MRV6_9ZZZZ</name>
<sequence>VQNQIQDGIVQSATKEPVVGKDALSALDGITQLYVAKGKKVFHYDLGKEPHTDAELLALLLGRSGKLRAPAVRSGPRLLVGYNQELLVTGLL</sequence>
<reference evidence="1" key="1">
    <citation type="submission" date="2018-05" db="EMBL/GenBank/DDBJ databases">
        <authorList>
            <person name="Lanie J.A."/>
            <person name="Ng W.-L."/>
            <person name="Kazmierczak K.M."/>
            <person name="Andrzejewski T.M."/>
            <person name="Davidsen T.M."/>
            <person name="Wayne K.J."/>
            <person name="Tettelin H."/>
            <person name="Glass J.I."/>
            <person name="Rusch D."/>
            <person name="Podicherti R."/>
            <person name="Tsui H.-C.T."/>
            <person name="Winkler M.E."/>
        </authorList>
    </citation>
    <scope>NUCLEOTIDE SEQUENCE</scope>
</reference>
<protein>
    <submittedName>
        <fullName evidence="1">Uncharacterized protein</fullName>
    </submittedName>
</protein>
<evidence type="ECO:0000313" key="1">
    <source>
        <dbReference type="EMBL" id="SVC50865.1"/>
    </source>
</evidence>
<accession>A0A382MRV6</accession>
<dbReference type="AlphaFoldDB" id="A0A382MRV6"/>
<dbReference type="EMBL" id="UINC01095076">
    <property type="protein sequence ID" value="SVC50865.1"/>
    <property type="molecule type" value="Genomic_DNA"/>
</dbReference>
<organism evidence="1">
    <name type="scientific">marine metagenome</name>
    <dbReference type="NCBI Taxonomy" id="408172"/>
    <lineage>
        <taxon>unclassified sequences</taxon>
        <taxon>metagenomes</taxon>
        <taxon>ecological metagenomes</taxon>
    </lineage>
</organism>
<feature type="non-terminal residue" evidence="1">
    <location>
        <position position="1"/>
    </location>
</feature>
<proteinExistence type="predicted"/>